<accession>A0A919BV29</accession>
<dbReference type="RefSeq" id="WP_190043578.1">
    <property type="nucleotide sequence ID" value="NZ_BNBE01000003.1"/>
</dbReference>
<dbReference type="Proteomes" id="UP000632849">
    <property type="component" value="Unassembled WGS sequence"/>
</dbReference>
<sequence>MSDQPLTPARLLSVPLADLLAEVDAEVLDAPAEYDVFEGVALKPRSGRIQIVLPKARSAAHRDVMARVLVGRLLGTDLAPLPASLESRSFGGVR</sequence>
<reference evidence="1" key="2">
    <citation type="submission" date="2020-09" db="EMBL/GenBank/DDBJ databases">
        <authorList>
            <person name="Sun Q."/>
            <person name="Ohkuma M."/>
        </authorList>
    </citation>
    <scope>NUCLEOTIDE SEQUENCE</scope>
    <source>
        <strain evidence="1">JCM 4122</strain>
    </source>
</reference>
<keyword evidence="2" id="KW-1185">Reference proteome</keyword>
<name>A0A919BV29_STRFL</name>
<reference evidence="1" key="1">
    <citation type="journal article" date="2014" name="Int. J. Syst. Evol. Microbiol.">
        <title>Complete genome sequence of Corynebacterium casei LMG S-19264T (=DSM 44701T), isolated from a smear-ripened cheese.</title>
        <authorList>
            <consortium name="US DOE Joint Genome Institute (JGI-PGF)"/>
            <person name="Walter F."/>
            <person name="Albersmeier A."/>
            <person name="Kalinowski J."/>
            <person name="Ruckert C."/>
        </authorList>
    </citation>
    <scope>NUCLEOTIDE SEQUENCE</scope>
    <source>
        <strain evidence="1">JCM 4122</strain>
    </source>
</reference>
<dbReference type="EMBL" id="BNBE01000003">
    <property type="protein sequence ID" value="GHG15213.1"/>
    <property type="molecule type" value="Genomic_DNA"/>
</dbReference>
<organism evidence="1 2">
    <name type="scientific">Streptomyces filamentosus</name>
    <name type="common">Streptomyces roseosporus</name>
    <dbReference type="NCBI Taxonomy" id="67294"/>
    <lineage>
        <taxon>Bacteria</taxon>
        <taxon>Bacillati</taxon>
        <taxon>Actinomycetota</taxon>
        <taxon>Actinomycetes</taxon>
        <taxon>Kitasatosporales</taxon>
        <taxon>Streptomycetaceae</taxon>
        <taxon>Streptomyces</taxon>
    </lineage>
</organism>
<proteinExistence type="predicted"/>
<gene>
    <name evidence="1" type="ORF">GCM10017667_55900</name>
</gene>
<comment type="caution">
    <text evidence="1">The sequence shown here is derived from an EMBL/GenBank/DDBJ whole genome shotgun (WGS) entry which is preliminary data.</text>
</comment>
<protein>
    <submittedName>
        <fullName evidence="1">Uncharacterized protein</fullName>
    </submittedName>
</protein>
<dbReference type="AlphaFoldDB" id="A0A919BV29"/>
<evidence type="ECO:0000313" key="2">
    <source>
        <dbReference type="Proteomes" id="UP000632849"/>
    </source>
</evidence>
<evidence type="ECO:0000313" key="1">
    <source>
        <dbReference type="EMBL" id="GHG15213.1"/>
    </source>
</evidence>